<gene>
    <name evidence="2" type="ORF">SteCoe_4592</name>
</gene>
<keyword evidence="1" id="KW-1133">Transmembrane helix</keyword>
<evidence type="ECO:0000313" key="3">
    <source>
        <dbReference type="Proteomes" id="UP000187209"/>
    </source>
</evidence>
<sequence length="957" mass="110745">MEYCSKEDCGDQVLFICRGSHELVGFCHDHFKEHQNVPGEHQIVDYFQVKVAKKDFYNVEGDDIENIENFLIFQIDGKGFLLALNVVDIYLPEDYKRTLDKISEEFVEDVCSLKTGSSEKLEEMMKLYVKALRNIIENIDINFSVLRDIVIGQYNLMHCEIESLISSGLIELLDQAEEYHQMKKKTRKKLVISLDLKTEKQRYIQKYITNEELDIDGMIKDFYKSFSHFLKGKDMSFANKFLEFETFFIEQKQKIKDKSTRNFVNLLSELHTNGNYMRVGLFTYKITTPDLKLVQTSNWKIIIALILQKSPCFLKSIHNLSNTELLINLFLINKSYIIYYSPIICSISLILYSTYFIISSGSTPKSIIISQPKHIKKYRLKQGKLEIIREIFLRIKPNEKITALAYINRLKKYVYVCDKKKLYCKVINAIHREKLNIKLETEELKSLKYCKENRIICLESTKCIRIFSCDMILLNVINVIGKNFAFIDNRINEGIILIFGDMKIIDIRLVSAIGKGQKGIYEENFKDFEVCKYSKVRDLLEEAKSNYKYFVNEDEIFSVPDMCDGFIEKLVDRLEKTKPVDIRIFFDKLFNKLQKIGGLKNEGSNNTSSNNLHMNIQTMPNLYKQNIQYEIDPLFPITNNPPISNYSQIPSNLNQNCIKINLDEQTLSNLTKEISSNSSIGNIINQEEKPLQPIEITSLYQSLKPSENVFPDKSFFYCDSFPNSDKSFDSSINEKDIKGEVNPSIPLPNENYSPSFYSFSKKPDEKMIPSPPELLQRPLNIIMPTISEQNLYENPQSLYKTEKILEPPPLEILEIPCNLKFSSQAQPFPYKFIPPPPPIISYICNPPRLAQPIEDHKYKVEEISPKAYKESNFASLPLPEGFDQNSSKTNSSVSMFNTLNTEFTTPIITPITGELLIDYRKSSDNEKSSEIVGLNHDIQGNLPIEKSEKKNSLQYTC</sequence>
<evidence type="ECO:0000313" key="2">
    <source>
        <dbReference type="EMBL" id="OMJ92583.1"/>
    </source>
</evidence>
<name>A0A1R2CUE1_9CILI</name>
<keyword evidence="1" id="KW-0472">Membrane</keyword>
<organism evidence="2 3">
    <name type="scientific">Stentor coeruleus</name>
    <dbReference type="NCBI Taxonomy" id="5963"/>
    <lineage>
        <taxon>Eukaryota</taxon>
        <taxon>Sar</taxon>
        <taxon>Alveolata</taxon>
        <taxon>Ciliophora</taxon>
        <taxon>Postciliodesmatophora</taxon>
        <taxon>Heterotrichea</taxon>
        <taxon>Heterotrichida</taxon>
        <taxon>Stentoridae</taxon>
        <taxon>Stentor</taxon>
    </lineage>
</organism>
<protein>
    <submittedName>
        <fullName evidence="2">Uncharacterized protein</fullName>
    </submittedName>
</protein>
<keyword evidence="3" id="KW-1185">Reference proteome</keyword>
<dbReference type="Proteomes" id="UP000187209">
    <property type="component" value="Unassembled WGS sequence"/>
</dbReference>
<dbReference type="AlphaFoldDB" id="A0A1R2CUE1"/>
<accession>A0A1R2CUE1</accession>
<proteinExistence type="predicted"/>
<comment type="caution">
    <text evidence="2">The sequence shown here is derived from an EMBL/GenBank/DDBJ whole genome shotgun (WGS) entry which is preliminary data.</text>
</comment>
<reference evidence="2 3" key="1">
    <citation type="submission" date="2016-11" db="EMBL/GenBank/DDBJ databases">
        <title>The macronuclear genome of Stentor coeruleus: a giant cell with tiny introns.</title>
        <authorList>
            <person name="Slabodnick M."/>
            <person name="Ruby J.G."/>
            <person name="Reiff S.B."/>
            <person name="Swart E.C."/>
            <person name="Gosai S."/>
            <person name="Prabakaran S."/>
            <person name="Witkowska E."/>
            <person name="Larue G.E."/>
            <person name="Fisher S."/>
            <person name="Freeman R.M."/>
            <person name="Gunawardena J."/>
            <person name="Chu W."/>
            <person name="Stover N.A."/>
            <person name="Gregory B.D."/>
            <person name="Nowacki M."/>
            <person name="Derisi J."/>
            <person name="Roy S.W."/>
            <person name="Marshall W.F."/>
            <person name="Sood P."/>
        </authorList>
    </citation>
    <scope>NUCLEOTIDE SEQUENCE [LARGE SCALE GENOMIC DNA]</scope>
    <source>
        <strain evidence="2">WM001</strain>
    </source>
</reference>
<feature type="transmembrane region" description="Helical" evidence="1">
    <location>
        <begin position="337"/>
        <end position="358"/>
    </location>
</feature>
<keyword evidence="1" id="KW-0812">Transmembrane</keyword>
<dbReference type="EMBL" id="MPUH01000058">
    <property type="protein sequence ID" value="OMJ92583.1"/>
    <property type="molecule type" value="Genomic_DNA"/>
</dbReference>
<evidence type="ECO:0000256" key="1">
    <source>
        <dbReference type="SAM" id="Phobius"/>
    </source>
</evidence>